<dbReference type="AlphaFoldDB" id="A0A812SBN1"/>
<dbReference type="EMBL" id="CAJNIZ010023672">
    <property type="protein sequence ID" value="CAE7470822.1"/>
    <property type="molecule type" value="Genomic_DNA"/>
</dbReference>
<reference evidence="1" key="1">
    <citation type="submission" date="2021-02" db="EMBL/GenBank/DDBJ databases">
        <authorList>
            <person name="Dougan E. K."/>
            <person name="Rhodes N."/>
            <person name="Thang M."/>
            <person name="Chan C."/>
        </authorList>
    </citation>
    <scope>NUCLEOTIDE SEQUENCE</scope>
</reference>
<comment type="caution">
    <text evidence="1">The sequence shown here is derived from an EMBL/GenBank/DDBJ whole genome shotgun (WGS) entry which is preliminary data.</text>
</comment>
<dbReference type="OrthoDB" id="10476799at2759"/>
<evidence type="ECO:0000313" key="2">
    <source>
        <dbReference type="Proteomes" id="UP000649617"/>
    </source>
</evidence>
<evidence type="ECO:0000313" key="1">
    <source>
        <dbReference type="EMBL" id="CAE7470822.1"/>
    </source>
</evidence>
<protein>
    <submittedName>
        <fullName evidence="1">Uncharacterized protein</fullName>
    </submittedName>
</protein>
<keyword evidence="2" id="KW-1185">Reference proteome</keyword>
<proteinExistence type="predicted"/>
<dbReference type="Proteomes" id="UP000649617">
    <property type="component" value="Unassembled WGS sequence"/>
</dbReference>
<organism evidence="1 2">
    <name type="scientific">Symbiodinium pilosum</name>
    <name type="common">Dinoflagellate</name>
    <dbReference type="NCBI Taxonomy" id="2952"/>
    <lineage>
        <taxon>Eukaryota</taxon>
        <taxon>Sar</taxon>
        <taxon>Alveolata</taxon>
        <taxon>Dinophyceae</taxon>
        <taxon>Suessiales</taxon>
        <taxon>Symbiodiniaceae</taxon>
        <taxon>Symbiodinium</taxon>
    </lineage>
</organism>
<name>A0A812SBN1_SYMPI</name>
<accession>A0A812SBN1</accession>
<sequence>MKEILCPSPFQSPDITSQDGAGAETKKILDSQAWCHCQMAYESETSFLDQMRVRHLLARLQGQCHDNAQVCEAAYQAVWLCFRCSSRSVKRMLIAGVVADIRERRKGGLRRIRYMVSMLETEQLVEVYVLMKYWLHDEMLPDLLLALQALLATPKASSLLLSAVADVARLQGHSISRLAVNFCMTCGCTCAAFALPRNVIRKHDAKPVLYLPGEL</sequence>
<gene>
    <name evidence="1" type="ORF">SPIL2461_LOCUS11927</name>
</gene>